<dbReference type="SMART" id="SM00530">
    <property type="entry name" value="HTH_XRE"/>
    <property type="match status" value="1"/>
</dbReference>
<feature type="domain" description="HTH cro/C1-type" evidence="3">
    <location>
        <begin position="13"/>
        <end position="67"/>
    </location>
</feature>
<dbReference type="OrthoDB" id="9813152at2"/>
<evidence type="ECO:0000256" key="2">
    <source>
        <dbReference type="SAM" id="Phobius"/>
    </source>
</evidence>
<evidence type="ECO:0000313" key="4">
    <source>
        <dbReference type="EMBL" id="EET62948.1"/>
    </source>
</evidence>
<dbReference type="RefSeq" id="WP_006860101.1">
    <property type="nucleotide sequence ID" value="NZ_ACCL02000001.1"/>
</dbReference>
<dbReference type="InterPro" id="IPR001387">
    <property type="entry name" value="Cro/C1-type_HTH"/>
</dbReference>
<dbReference type="EMBL" id="ACCL02000001">
    <property type="protein sequence ID" value="EET62948.1"/>
    <property type="molecule type" value="Genomic_DNA"/>
</dbReference>
<comment type="caution">
    <text evidence="4">The sequence shown here is derived from an EMBL/GenBank/DDBJ whole genome shotgun (WGS) entry which is preliminary data.</text>
</comment>
<dbReference type="Gene3D" id="1.10.260.40">
    <property type="entry name" value="lambda repressor-like DNA-binding domains"/>
    <property type="match status" value="1"/>
</dbReference>
<sequence length="257" mass="29198">MDETGKEQFGRFVAQQRKKKKLTQKELAQKLYVSDKAVSKWERGSSMPDIALLTPLAEALGVTVTELLEGKEMEKTEESRMADDSHLEMLLKKAVTITEDTPEMRRDKKKRNAVIFAVSVLLGFLEVFLLQLCGRSVLQAPPVFLLFFLLSLMAGVFLWLLTDDSLPYFYSEYNMRCDRLTMPFPRYFMFGKSITKKSWRSMVKAARRWAVGSLLALPLLYAGMSIFPELPGMEILQVMTALLYFGTLIVPVALAGE</sequence>
<gene>
    <name evidence="4" type="ORF">BRYFOR_05299</name>
</gene>
<dbReference type="CDD" id="cd00093">
    <property type="entry name" value="HTH_XRE"/>
    <property type="match status" value="1"/>
</dbReference>
<keyword evidence="1 4" id="KW-0238">DNA-binding</keyword>
<evidence type="ECO:0000259" key="3">
    <source>
        <dbReference type="PROSITE" id="PS50943"/>
    </source>
</evidence>
<keyword evidence="2" id="KW-0812">Transmembrane</keyword>
<name>C6L9K9_9FIRM</name>
<evidence type="ECO:0000256" key="1">
    <source>
        <dbReference type="ARBA" id="ARBA00023125"/>
    </source>
</evidence>
<organism evidence="4 5">
    <name type="scientific">Marvinbryantia formatexigens DSM 14469</name>
    <dbReference type="NCBI Taxonomy" id="478749"/>
    <lineage>
        <taxon>Bacteria</taxon>
        <taxon>Bacillati</taxon>
        <taxon>Bacillota</taxon>
        <taxon>Clostridia</taxon>
        <taxon>Lachnospirales</taxon>
        <taxon>Lachnospiraceae</taxon>
        <taxon>Marvinbryantia</taxon>
    </lineage>
</organism>
<dbReference type="AlphaFoldDB" id="C6L9K9"/>
<accession>C6L9K9</accession>
<dbReference type="InterPro" id="IPR010982">
    <property type="entry name" value="Lambda_DNA-bd_dom_sf"/>
</dbReference>
<reference evidence="4" key="1">
    <citation type="submission" date="2009-07" db="EMBL/GenBank/DDBJ databases">
        <authorList>
            <person name="Weinstock G."/>
            <person name="Sodergren E."/>
            <person name="Clifton S."/>
            <person name="Fulton L."/>
            <person name="Fulton B."/>
            <person name="Courtney L."/>
            <person name="Fronick C."/>
            <person name="Harrison M."/>
            <person name="Strong C."/>
            <person name="Farmer C."/>
            <person name="Delahaunty K."/>
            <person name="Markovic C."/>
            <person name="Hall O."/>
            <person name="Minx P."/>
            <person name="Tomlinson C."/>
            <person name="Mitreva M."/>
            <person name="Nelson J."/>
            <person name="Hou S."/>
            <person name="Wollam A."/>
            <person name="Pepin K.H."/>
            <person name="Johnson M."/>
            <person name="Bhonagiri V."/>
            <person name="Nash W.E."/>
            <person name="Warren W."/>
            <person name="Chinwalla A."/>
            <person name="Mardis E.R."/>
            <person name="Wilson R.K."/>
        </authorList>
    </citation>
    <scope>NUCLEOTIDE SEQUENCE [LARGE SCALE GENOMIC DNA]</scope>
    <source>
        <strain evidence="4">DSM 14469</strain>
    </source>
</reference>
<feature type="transmembrane region" description="Helical" evidence="2">
    <location>
        <begin position="113"/>
        <end position="131"/>
    </location>
</feature>
<keyword evidence="2" id="KW-1133">Transmembrane helix</keyword>
<dbReference type="PANTHER" id="PTHR46558">
    <property type="entry name" value="TRACRIPTIONAL REGULATORY PROTEIN-RELATED-RELATED"/>
    <property type="match status" value="1"/>
</dbReference>
<dbReference type="STRING" id="168384.SAMN05660368_02781"/>
<feature type="transmembrane region" description="Helical" evidence="2">
    <location>
        <begin position="206"/>
        <end position="223"/>
    </location>
</feature>
<feature type="transmembrane region" description="Helical" evidence="2">
    <location>
        <begin position="235"/>
        <end position="255"/>
    </location>
</feature>
<proteinExistence type="predicted"/>
<keyword evidence="2" id="KW-0472">Membrane</keyword>
<dbReference type="Proteomes" id="UP000005561">
    <property type="component" value="Unassembled WGS sequence"/>
</dbReference>
<evidence type="ECO:0000313" key="5">
    <source>
        <dbReference type="Proteomes" id="UP000005561"/>
    </source>
</evidence>
<dbReference type="PROSITE" id="PS50943">
    <property type="entry name" value="HTH_CROC1"/>
    <property type="match status" value="1"/>
</dbReference>
<dbReference type="PANTHER" id="PTHR46558:SF11">
    <property type="entry name" value="HTH-TYPE TRANSCRIPTIONAL REGULATOR XRE"/>
    <property type="match status" value="1"/>
</dbReference>
<dbReference type="GO" id="GO:0003677">
    <property type="term" value="F:DNA binding"/>
    <property type="evidence" value="ECO:0007669"/>
    <property type="project" value="UniProtKB-KW"/>
</dbReference>
<feature type="transmembrane region" description="Helical" evidence="2">
    <location>
        <begin position="143"/>
        <end position="161"/>
    </location>
</feature>
<protein>
    <submittedName>
        <fullName evidence="4">DNA-binding helix-turn-helix protein</fullName>
    </submittedName>
</protein>
<dbReference type="eggNOG" id="COG1396">
    <property type="taxonomic scope" value="Bacteria"/>
</dbReference>
<dbReference type="Pfam" id="PF01381">
    <property type="entry name" value="HTH_3"/>
    <property type="match status" value="1"/>
</dbReference>
<keyword evidence="5" id="KW-1185">Reference proteome</keyword>
<dbReference type="SUPFAM" id="SSF47413">
    <property type="entry name" value="lambda repressor-like DNA-binding domains"/>
    <property type="match status" value="1"/>
</dbReference>